<protein>
    <submittedName>
        <fullName evidence="1">Uncharacterized protein</fullName>
    </submittedName>
</protein>
<accession>A0A5E9FY79</accession>
<proteinExistence type="predicted"/>
<organism evidence="1 2">
    <name type="scientific">Cryobacterium flavum</name>
    <dbReference type="NCBI Taxonomy" id="1424659"/>
    <lineage>
        <taxon>Bacteria</taxon>
        <taxon>Bacillati</taxon>
        <taxon>Actinomycetota</taxon>
        <taxon>Actinomycetes</taxon>
        <taxon>Micrococcales</taxon>
        <taxon>Microbacteriaceae</taxon>
        <taxon>Cryobacterium</taxon>
    </lineage>
</organism>
<gene>
    <name evidence="1" type="ORF">SAMN05216368_103215</name>
</gene>
<dbReference type="STRING" id="1424659.SAMN05216368_103215"/>
<dbReference type="AlphaFoldDB" id="A0A5E9FY79"/>
<name>A0A5E9FY79_9MICO</name>
<dbReference type="Proteomes" id="UP000199639">
    <property type="component" value="Unassembled WGS sequence"/>
</dbReference>
<evidence type="ECO:0000313" key="2">
    <source>
        <dbReference type="Proteomes" id="UP000199639"/>
    </source>
</evidence>
<dbReference type="EMBL" id="FNIB01000003">
    <property type="protein sequence ID" value="SDN01698.1"/>
    <property type="molecule type" value="Genomic_DNA"/>
</dbReference>
<evidence type="ECO:0000313" key="1">
    <source>
        <dbReference type="EMBL" id="SDN01698.1"/>
    </source>
</evidence>
<reference evidence="1 2" key="1">
    <citation type="submission" date="2016-10" db="EMBL/GenBank/DDBJ databases">
        <authorList>
            <person name="Varghese N."/>
            <person name="Submissions S."/>
        </authorList>
    </citation>
    <scope>NUCLEOTIDE SEQUENCE [LARGE SCALE GENOMIC DNA]</scope>
    <source>
        <strain evidence="1 2">CGMCC 1.11215</strain>
    </source>
</reference>
<sequence length="63" mass="6662">MSRLGTMLTLSVSALRDRLHTCLAVDRWAEEVAAGAPYVEAGALLLRDIALLRLAALLDAGAV</sequence>